<name>A0A1G9V3L2_9FIRM</name>
<gene>
    <name evidence="2" type="ORF">C8C78_10566</name>
</gene>
<dbReference type="Pfam" id="PF01348">
    <property type="entry name" value="Intron_maturas2"/>
    <property type="match status" value="1"/>
</dbReference>
<dbReference type="InterPro" id="IPR003615">
    <property type="entry name" value="HNH_nuc"/>
</dbReference>
<dbReference type="Pfam" id="PF00078">
    <property type="entry name" value="RVT_1"/>
    <property type="match status" value="2"/>
</dbReference>
<dbReference type="EMBL" id="QICM01000005">
    <property type="protein sequence ID" value="PXV68273.1"/>
    <property type="molecule type" value="Genomic_DNA"/>
</dbReference>
<feature type="domain" description="Reverse transcriptase" evidence="1">
    <location>
        <begin position="69"/>
        <end position="368"/>
    </location>
</feature>
<comment type="caution">
    <text evidence="2">The sequence shown here is derived from an EMBL/GenBank/DDBJ whole genome shotgun (WGS) entry which is preliminary data.</text>
</comment>
<reference evidence="2 3" key="1">
    <citation type="submission" date="2018-04" db="EMBL/GenBank/DDBJ databases">
        <title>Subsurface microbial communities from deep shales in Ohio and West Virginia, USA.</title>
        <authorList>
            <person name="Wrighton K."/>
        </authorList>
    </citation>
    <scope>NUCLEOTIDE SEQUENCE [LARGE SCALE GENOMIC DNA]</scope>
    <source>
        <strain evidence="2 3">MSL28</strain>
    </source>
</reference>
<evidence type="ECO:0000313" key="3">
    <source>
        <dbReference type="Proteomes" id="UP000247389"/>
    </source>
</evidence>
<dbReference type="CDD" id="cd01651">
    <property type="entry name" value="RT_G2_intron"/>
    <property type="match status" value="1"/>
</dbReference>
<dbReference type="InterPro" id="IPR024937">
    <property type="entry name" value="Domain_X"/>
</dbReference>
<dbReference type="GO" id="GO:0003964">
    <property type="term" value="F:RNA-directed DNA polymerase activity"/>
    <property type="evidence" value="ECO:0007669"/>
    <property type="project" value="UniProtKB-KW"/>
</dbReference>
<keyword evidence="2" id="KW-0548">Nucleotidyltransferase</keyword>
<dbReference type="SUPFAM" id="SSF56672">
    <property type="entry name" value="DNA/RNA polymerases"/>
    <property type="match status" value="1"/>
</dbReference>
<dbReference type="GO" id="GO:0006397">
    <property type="term" value="P:mRNA processing"/>
    <property type="evidence" value="ECO:0007669"/>
    <property type="project" value="InterPro"/>
</dbReference>
<protein>
    <submittedName>
        <fullName evidence="2">Group II intron reverse transcriptase/maturase</fullName>
    </submittedName>
</protein>
<organism evidence="2 3">
    <name type="scientific">Halanaerobium congolense</name>
    <dbReference type="NCBI Taxonomy" id="54121"/>
    <lineage>
        <taxon>Bacteria</taxon>
        <taxon>Bacillati</taxon>
        <taxon>Bacillota</taxon>
        <taxon>Clostridia</taxon>
        <taxon>Halanaerobiales</taxon>
        <taxon>Halanaerobiaceae</taxon>
        <taxon>Halanaerobium</taxon>
    </lineage>
</organism>
<dbReference type="RefSeq" id="WP_089723193.1">
    <property type="nucleotide sequence ID" value="NZ_FNGB01000022.1"/>
</dbReference>
<keyword evidence="2" id="KW-0808">Transferase</keyword>
<dbReference type="Proteomes" id="UP000247389">
    <property type="component" value="Unassembled WGS sequence"/>
</dbReference>
<dbReference type="PANTHER" id="PTHR34047:SF8">
    <property type="entry name" value="PROTEIN YKFC"/>
    <property type="match status" value="1"/>
</dbReference>
<evidence type="ECO:0000259" key="1">
    <source>
        <dbReference type="PROSITE" id="PS50878"/>
    </source>
</evidence>
<dbReference type="Pfam" id="PF21368">
    <property type="entry name" value="AI2M-like_HNH"/>
    <property type="match status" value="1"/>
</dbReference>
<dbReference type="PROSITE" id="PS50878">
    <property type="entry name" value="RT_POL"/>
    <property type="match status" value="1"/>
</dbReference>
<dbReference type="InterPro" id="IPR051083">
    <property type="entry name" value="GrpII_Intron_Splice-Mob/Def"/>
</dbReference>
<dbReference type="PANTHER" id="PTHR34047">
    <property type="entry name" value="NUCLEAR INTRON MATURASE 1, MITOCHONDRIAL-RELATED"/>
    <property type="match status" value="1"/>
</dbReference>
<dbReference type="InterPro" id="IPR043502">
    <property type="entry name" value="DNA/RNA_pol_sf"/>
</dbReference>
<dbReference type="InterPro" id="IPR000477">
    <property type="entry name" value="RT_dom"/>
</dbReference>
<evidence type="ECO:0000313" key="2">
    <source>
        <dbReference type="EMBL" id="PXV68273.1"/>
    </source>
</evidence>
<keyword evidence="2" id="KW-0695">RNA-directed DNA polymerase</keyword>
<proteinExistence type="predicted"/>
<dbReference type="InterPro" id="IPR049030">
    <property type="entry name" value="AI2M-like_HNH"/>
</dbReference>
<sequence>MRDPMVVLYNLAKQAKKDNYTFKRLYRNLYNEEFYLKAYDNIYANHGSSTKGVDGQTADGFSISKVKKLIQKLRNEKYQPKPVKRVYIPKKNDKKRPLGIPTFNDRLVQEVVRMILESIYEESFSKHSHGFRKARSCHTALIEVKKEFTGINWFVEGDIKSFFDTIDHHILINILREKIKDEKFIRLIWKFLGAGYIDNWKYYGTYSGTPQGGIISPVLANIYLDQLDKYVEEYREKFKEGNPKSKKRNTEYRKYATKIRRLKKKYNPIWDKLNDKEKADIINKKKEWEKKKLSLPYYDPIHEGYKDIKYVRYADDFIIGVYGSKNDCKKIKKDLNNFLNKKLNIELSNEKTLITHNSKKASFLGYDISIMNDQRTFKNKRGHKVRNNNKRVALYMPQNRIKDYVVKHNLVKDVDSKDWRMLHRPKLINHPELEIISHYNAEIRGLYNYYRLAKNVSVYMWQFRHVMEYSCLATIANKRKSTISKVKTKLKNGEDWGIWYETKKGEKFLPFYNEGFKQVRDYQLNDYDSNTVDEYPNLYPYYNNTTSLVDRLKAYKCEMCGTEDENKKYEVHHVNKLKNLKGKKKWEKIMIAKNRKTLIMCKECHDKLHEGKLD</sequence>
<accession>A0A1G9V3L2</accession>
<dbReference type="CDD" id="cd00085">
    <property type="entry name" value="HNHc"/>
    <property type="match status" value="1"/>
</dbReference>
<dbReference type="AlphaFoldDB" id="A0A1G9V3L2"/>